<evidence type="ECO:0000313" key="2">
    <source>
        <dbReference type="RefSeq" id="XP_006824766.1"/>
    </source>
</evidence>
<dbReference type="GeneID" id="100368451"/>
<protein>
    <submittedName>
        <fullName evidence="2">Uncharacterized protein LOC100368451</fullName>
    </submittedName>
</protein>
<dbReference type="RefSeq" id="XP_006824766.1">
    <property type="nucleotide sequence ID" value="XM_006824703.1"/>
</dbReference>
<dbReference type="Gene3D" id="3.40.50.10140">
    <property type="entry name" value="Toll/interleukin-1 receptor homology (TIR) domain"/>
    <property type="match status" value="1"/>
</dbReference>
<dbReference type="SUPFAM" id="SSF52200">
    <property type="entry name" value="Toll/Interleukin receptor TIR domain"/>
    <property type="match status" value="1"/>
</dbReference>
<name>A0ABM0MXM5_SACKO</name>
<dbReference type="InterPro" id="IPR035897">
    <property type="entry name" value="Toll_tir_struct_dom_sf"/>
</dbReference>
<dbReference type="Proteomes" id="UP000694865">
    <property type="component" value="Unplaced"/>
</dbReference>
<accession>A0ABM0MXM5</accession>
<reference evidence="2" key="1">
    <citation type="submission" date="2025-08" db="UniProtKB">
        <authorList>
            <consortium name="RefSeq"/>
        </authorList>
    </citation>
    <scope>IDENTIFICATION</scope>
    <source>
        <tissue evidence="2">Testes</tissue>
    </source>
</reference>
<proteinExistence type="predicted"/>
<evidence type="ECO:0000313" key="1">
    <source>
        <dbReference type="Proteomes" id="UP000694865"/>
    </source>
</evidence>
<gene>
    <name evidence="2" type="primary">LOC100368451</name>
</gene>
<sequence>MASHQVLHEGDDAPDFFVTGDPAEHISKWIDEITTHMENNFRVVGAFGDRDFIGGPPILVQITEFIDTCKRTIVVFDGRSRWANYAAQMVIHRMFQENAEKCNERLIIVLRNKEAAKQVPTFLRNNHTLNADAKDFYNKLFYSVKGYSSKERYNLNKQNEILPKQETENPGACLLELLPPQDELYLPPEPNSDKPGKRGKFYHDLDFCPCTGDKRSKLSVISLFHLYLSLL</sequence>
<keyword evidence="1" id="KW-1185">Reference proteome</keyword>
<organism evidence="1 2">
    <name type="scientific">Saccoglossus kowalevskii</name>
    <name type="common">Acorn worm</name>
    <dbReference type="NCBI Taxonomy" id="10224"/>
    <lineage>
        <taxon>Eukaryota</taxon>
        <taxon>Metazoa</taxon>
        <taxon>Hemichordata</taxon>
        <taxon>Enteropneusta</taxon>
        <taxon>Harrimaniidae</taxon>
        <taxon>Saccoglossus</taxon>
    </lineage>
</organism>